<gene>
    <name evidence="2" type="ORF">CSAL01_08813</name>
</gene>
<evidence type="ECO:0000313" key="2">
    <source>
        <dbReference type="EMBL" id="KXH64351.1"/>
    </source>
</evidence>
<organism evidence="2 3">
    <name type="scientific">Colletotrichum salicis</name>
    <dbReference type="NCBI Taxonomy" id="1209931"/>
    <lineage>
        <taxon>Eukaryota</taxon>
        <taxon>Fungi</taxon>
        <taxon>Dikarya</taxon>
        <taxon>Ascomycota</taxon>
        <taxon>Pezizomycotina</taxon>
        <taxon>Sordariomycetes</taxon>
        <taxon>Hypocreomycetidae</taxon>
        <taxon>Glomerellales</taxon>
        <taxon>Glomerellaceae</taxon>
        <taxon>Colletotrichum</taxon>
        <taxon>Colletotrichum acutatum species complex</taxon>
    </lineage>
</organism>
<reference evidence="2 3" key="1">
    <citation type="submission" date="2014-02" db="EMBL/GenBank/DDBJ databases">
        <title>The genome sequence of Colletotrichum salicis CBS 607.94.</title>
        <authorList>
            <person name="Baroncelli R."/>
            <person name="Thon M.R."/>
        </authorList>
    </citation>
    <scope>NUCLEOTIDE SEQUENCE [LARGE SCALE GENOMIC DNA]</scope>
    <source>
        <strain evidence="2 3">CBS 607.94</strain>
    </source>
</reference>
<dbReference type="Proteomes" id="UP000070121">
    <property type="component" value="Unassembled WGS sequence"/>
</dbReference>
<proteinExistence type="predicted"/>
<feature type="region of interest" description="Disordered" evidence="1">
    <location>
        <begin position="77"/>
        <end position="124"/>
    </location>
</feature>
<feature type="compositionally biased region" description="Pro residues" evidence="1">
    <location>
        <begin position="104"/>
        <end position="124"/>
    </location>
</feature>
<feature type="compositionally biased region" description="Polar residues" evidence="1">
    <location>
        <begin position="22"/>
        <end position="40"/>
    </location>
</feature>
<sequence length="124" mass="13525">MSLSQSHPSTPGPPHFPPSARFQVSQPITTTGLTGDTYPSPTLEEASRWTSRTKNWKCVPAQLHQHQHWISGCQTELARDNAGHSHPNKHTLTKPSARPAQPAAAPPPLRPSVPSHPPPLPQHQ</sequence>
<dbReference type="EMBL" id="JFFI01000984">
    <property type="protein sequence ID" value="KXH64351.1"/>
    <property type="molecule type" value="Genomic_DNA"/>
</dbReference>
<protein>
    <submittedName>
        <fullName evidence="2">Uncharacterized protein</fullName>
    </submittedName>
</protein>
<comment type="caution">
    <text evidence="2">The sequence shown here is derived from an EMBL/GenBank/DDBJ whole genome shotgun (WGS) entry which is preliminary data.</text>
</comment>
<feature type="region of interest" description="Disordered" evidence="1">
    <location>
        <begin position="1"/>
        <end position="46"/>
    </location>
</feature>
<accession>A0A135UVD8</accession>
<keyword evidence="3" id="KW-1185">Reference proteome</keyword>
<evidence type="ECO:0000256" key="1">
    <source>
        <dbReference type="SAM" id="MobiDB-lite"/>
    </source>
</evidence>
<name>A0A135UVD8_9PEZI</name>
<evidence type="ECO:0000313" key="3">
    <source>
        <dbReference type="Proteomes" id="UP000070121"/>
    </source>
</evidence>
<dbReference type="AlphaFoldDB" id="A0A135UVD8"/>